<accession>A0A0P0Z987</accession>
<dbReference type="InterPro" id="IPR011051">
    <property type="entry name" value="RmlC_Cupin_sf"/>
</dbReference>
<dbReference type="RefSeq" id="WP_007067665.1">
    <property type="nucleotide sequence ID" value="NZ_BBWO01000012.1"/>
</dbReference>
<dbReference type="InterPro" id="IPR014710">
    <property type="entry name" value="RmlC-like_jellyroll"/>
</dbReference>
<dbReference type="InterPro" id="IPR031723">
    <property type="entry name" value="DMSP_lyase"/>
</dbReference>
<dbReference type="OrthoDB" id="9083851at2"/>
<protein>
    <recommendedName>
        <fullName evidence="2">Dimethlysulfonioproprionate lyase DddL</fullName>
    </recommendedName>
</protein>
<dbReference type="Gene3D" id="2.60.120.10">
    <property type="entry name" value="Jelly Rolls"/>
    <property type="match status" value="1"/>
</dbReference>
<dbReference type="EMBL" id="LC066395">
    <property type="protein sequence ID" value="BAT30864.1"/>
    <property type="molecule type" value="Genomic_DNA"/>
</dbReference>
<proteinExistence type="predicted"/>
<dbReference type="AlphaFoldDB" id="A0A0P0Z987"/>
<dbReference type="SUPFAM" id="SSF51182">
    <property type="entry name" value="RmlC-like cupins"/>
    <property type="match status" value="1"/>
</dbReference>
<dbReference type="Pfam" id="PF16867">
    <property type="entry name" value="DMSP_lyase"/>
    <property type="match status" value="1"/>
</dbReference>
<reference evidence="1" key="1">
    <citation type="journal article" date="2015" name="Proc. Natl. Acad. Sci. U.S.A.">
        <title>Bacterial clade with the ribosomal RNA operon on a small plasmid rather than the chromosome.</title>
        <authorList>
            <person name="Anda M."/>
            <person name="Ohtsubo Y."/>
            <person name="Okubo T."/>
            <person name="Sugawara M."/>
            <person name="Nagata Y."/>
            <person name="Tsuda M."/>
            <person name="Minamisawa K."/>
            <person name="Mitsui H."/>
        </authorList>
    </citation>
    <scope>NUCLEOTIDE SEQUENCE</scope>
    <source>
        <strain evidence="1">DSM 15513</strain>
    </source>
</reference>
<name>A0A0P0Z987_9HYPH</name>
<evidence type="ECO:0008006" key="2">
    <source>
        <dbReference type="Google" id="ProtNLM"/>
    </source>
</evidence>
<organism evidence="1">
    <name type="scientific">Fulvimarina pelagi</name>
    <dbReference type="NCBI Taxonomy" id="217511"/>
    <lineage>
        <taxon>Bacteria</taxon>
        <taxon>Pseudomonadati</taxon>
        <taxon>Pseudomonadota</taxon>
        <taxon>Alphaproteobacteria</taxon>
        <taxon>Hyphomicrobiales</taxon>
        <taxon>Aurantimonadaceae</taxon>
        <taxon>Fulvimarina</taxon>
    </lineage>
</organism>
<evidence type="ECO:0000313" key="1">
    <source>
        <dbReference type="EMBL" id="BAT30864.1"/>
    </source>
</evidence>
<dbReference type="GO" id="GO:0047869">
    <property type="term" value="F:dimethylpropiothetin dethiomethylase activity"/>
    <property type="evidence" value="ECO:0007669"/>
    <property type="project" value="InterPro"/>
</dbReference>
<sequence length="224" mass="24821">MTPRLSDSADWTYLCQEFDTVYRYGSAGGSKVIRGHRRRVRDLLSSIVDEDPEMLVRDPEEKPVVDHLARAIDLGAYGPMHGFARILTRIAPLLTWEYGYESVPKGLAKRFAYTEFLGPRGPIPTDRLILGAVLFAPSTTYPQHSHPDIEESYVSISGAWSENDAAVYAPGSLILNKSGEQHRITTGAVDPCLLIYAWIGPPARLTAPGMKFSAPRRKNTSHPV</sequence>